<reference evidence="2 3" key="1">
    <citation type="submission" date="2016-10" db="EMBL/GenBank/DDBJ databases">
        <title>The genome sequence of Colletotrichum fioriniae PJ7.</title>
        <authorList>
            <person name="Baroncelli R."/>
        </authorList>
    </citation>
    <scope>NUCLEOTIDE SEQUENCE [LARGE SCALE GENOMIC DNA]</scope>
    <source>
        <strain evidence="2 3">Tom-12</strain>
    </source>
</reference>
<gene>
    <name evidence="2" type="ORF">CTAM01_08725</name>
</gene>
<name>A0ABQ9R632_9PEZI</name>
<sequence>MDRSFSLTCFSSVAVPPNPFCPSQTCICLLFETPLQLRPVATRLTGSFWDKVSMMQLPDDSRLLSVNRIGQTWLNPMTPAISVPWEKMAAQRPSSSSSSSKPHPVPFIVGFP</sequence>
<protein>
    <submittedName>
        <fullName evidence="2">Uncharacterized protein</fullName>
    </submittedName>
</protein>
<keyword evidence="3" id="KW-1185">Reference proteome</keyword>
<evidence type="ECO:0000313" key="2">
    <source>
        <dbReference type="EMBL" id="KAK1495270.1"/>
    </source>
</evidence>
<dbReference type="Proteomes" id="UP001227543">
    <property type="component" value="Unassembled WGS sequence"/>
</dbReference>
<dbReference type="EMBL" id="MLFU01000031">
    <property type="protein sequence ID" value="KAK1495270.1"/>
    <property type="molecule type" value="Genomic_DNA"/>
</dbReference>
<organism evidence="2 3">
    <name type="scientific">Colletotrichum tamarilloi</name>
    <dbReference type="NCBI Taxonomy" id="1209934"/>
    <lineage>
        <taxon>Eukaryota</taxon>
        <taxon>Fungi</taxon>
        <taxon>Dikarya</taxon>
        <taxon>Ascomycota</taxon>
        <taxon>Pezizomycotina</taxon>
        <taxon>Sordariomycetes</taxon>
        <taxon>Hypocreomycetidae</taxon>
        <taxon>Glomerellales</taxon>
        <taxon>Glomerellaceae</taxon>
        <taxon>Colletotrichum</taxon>
        <taxon>Colletotrichum acutatum species complex</taxon>
    </lineage>
</organism>
<feature type="region of interest" description="Disordered" evidence="1">
    <location>
        <begin position="88"/>
        <end position="112"/>
    </location>
</feature>
<dbReference type="GeneID" id="85408983"/>
<proteinExistence type="predicted"/>
<evidence type="ECO:0000256" key="1">
    <source>
        <dbReference type="SAM" id="MobiDB-lite"/>
    </source>
</evidence>
<dbReference type="RefSeq" id="XP_060380692.1">
    <property type="nucleotide sequence ID" value="XM_060524745.1"/>
</dbReference>
<accession>A0ABQ9R632</accession>
<comment type="caution">
    <text evidence="2">The sequence shown here is derived from an EMBL/GenBank/DDBJ whole genome shotgun (WGS) entry which is preliminary data.</text>
</comment>
<evidence type="ECO:0000313" key="3">
    <source>
        <dbReference type="Proteomes" id="UP001227543"/>
    </source>
</evidence>